<dbReference type="Gene3D" id="1.10.260.40">
    <property type="entry name" value="lambda repressor-like DNA-binding domains"/>
    <property type="match status" value="1"/>
</dbReference>
<accession>A0A369BH88</accession>
<evidence type="ECO:0000313" key="3">
    <source>
        <dbReference type="Proteomes" id="UP000253034"/>
    </source>
</evidence>
<evidence type="ECO:0000259" key="1">
    <source>
        <dbReference type="PROSITE" id="PS50943"/>
    </source>
</evidence>
<dbReference type="GO" id="GO:0003677">
    <property type="term" value="F:DNA binding"/>
    <property type="evidence" value="ECO:0007669"/>
    <property type="project" value="InterPro"/>
</dbReference>
<dbReference type="AlphaFoldDB" id="A0A369BH88"/>
<dbReference type="EMBL" id="QPJT01000001">
    <property type="protein sequence ID" value="RCX20922.1"/>
    <property type="molecule type" value="Genomic_DNA"/>
</dbReference>
<dbReference type="PROSITE" id="PS50943">
    <property type="entry name" value="HTH_CROC1"/>
    <property type="match status" value="1"/>
</dbReference>
<evidence type="ECO:0000313" key="2">
    <source>
        <dbReference type="EMBL" id="RCX20922.1"/>
    </source>
</evidence>
<dbReference type="CDD" id="cd00093">
    <property type="entry name" value="HTH_XRE"/>
    <property type="match status" value="1"/>
</dbReference>
<feature type="domain" description="HTH cro/C1-type" evidence="1">
    <location>
        <begin position="45"/>
        <end position="94"/>
    </location>
</feature>
<proteinExistence type="predicted"/>
<dbReference type="InterPro" id="IPR001387">
    <property type="entry name" value="Cro/C1-type_HTH"/>
</dbReference>
<sequence>MQGGGKYTSTETFKRFANRNVSDCDTFRDKLMCARVNYSKGKGAKKGLSLRAAAKKIGVTSVYLRQIEMGERKVPNAVIIHNIEALYGFEQGYLAKLLSSEQKVDNKGA</sequence>
<reference evidence="2 3" key="1">
    <citation type="submission" date="2018-07" db="EMBL/GenBank/DDBJ databases">
        <title>Genomic Encyclopedia of Type Strains, Phase IV (KMG-IV): sequencing the most valuable type-strain genomes for metagenomic binning, comparative biology and taxonomic classification.</title>
        <authorList>
            <person name="Goeker M."/>
        </authorList>
    </citation>
    <scope>NUCLEOTIDE SEQUENCE [LARGE SCALE GENOMIC DNA]</scope>
    <source>
        <strain evidence="2 3">DSM 27016</strain>
    </source>
</reference>
<dbReference type="Proteomes" id="UP000253034">
    <property type="component" value="Unassembled WGS sequence"/>
</dbReference>
<dbReference type="InterPro" id="IPR010982">
    <property type="entry name" value="Lambda_DNA-bd_dom_sf"/>
</dbReference>
<protein>
    <submittedName>
        <fullName evidence="2">Helix-turn-helix protein</fullName>
    </submittedName>
</protein>
<gene>
    <name evidence="2" type="ORF">DFR58_101124</name>
</gene>
<comment type="caution">
    <text evidence="2">The sequence shown here is derived from an EMBL/GenBank/DDBJ whole genome shotgun (WGS) entry which is preliminary data.</text>
</comment>
<organism evidence="2 3">
    <name type="scientific">Anaerobacterium chartisolvens</name>
    <dbReference type="NCBI Taxonomy" id="1297424"/>
    <lineage>
        <taxon>Bacteria</taxon>
        <taxon>Bacillati</taxon>
        <taxon>Bacillota</taxon>
        <taxon>Clostridia</taxon>
        <taxon>Eubacteriales</taxon>
        <taxon>Oscillospiraceae</taxon>
        <taxon>Anaerobacterium</taxon>
    </lineage>
</organism>
<keyword evidence="3" id="KW-1185">Reference proteome</keyword>
<dbReference type="Pfam" id="PF01381">
    <property type="entry name" value="HTH_3"/>
    <property type="match status" value="1"/>
</dbReference>
<dbReference type="SUPFAM" id="SSF47413">
    <property type="entry name" value="lambda repressor-like DNA-binding domains"/>
    <property type="match status" value="1"/>
</dbReference>
<dbReference type="RefSeq" id="WP_114295872.1">
    <property type="nucleotide sequence ID" value="NZ_QPJT01000001.1"/>
</dbReference>
<name>A0A369BH88_9FIRM</name>